<evidence type="ECO:0000313" key="2">
    <source>
        <dbReference type="Proteomes" id="UP001597215"/>
    </source>
</evidence>
<reference evidence="2" key="1">
    <citation type="journal article" date="2019" name="Int. J. Syst. Evol. Microbiol.">
        <title>The Global Catalogue of Microorganisms (GCM) 10K type strain sequencing project: providing services to taxonomists for standard genome sequencing and annotation.</title>
        <authorList>
            <consortium name="The Broad Institute Genomics Platform"/>
            <consortium name="The Broad Institute Genome Sequencing Center for Infectious Disease"/>
            <person name="Wu L."/>
            <person name="Ma J."/>
        </authorList>
    </citation>
    <scope>NUCLEOTIDE SEQUENCE [LARGE SCALE GENOMIC DNA]</scope>
    <source>
        <strain evidence="2">CGMCC 1.12449</strain>
    </source>
</reference>
<organism evidence="1 2">
    <name type="scientific">Sphingorhabdus buctiana</name>
    <dbReference type="NCBI Taxonomy" id="1508805"/>
    <lineage>
        <taxon>Bacteria</taxon>
        <taxon>Pseudomonadati</taxon>
        <taxon>Pseudomonadota</taxon>
        <taxon>Alphaproteobacteria</taxon>
        <taxon>Sphingomonadales</taxon>
        <taxon>Sphingomonadaceae</taxon>
        <taxon>Sphingorhabdus</taxon>
    </lineage>
</organism>
<accession>A0ABW4MEJ5</accession>
<evidence type="ECO:0000313" key="1">
    <source>
        <dbReference type="EMBL" id="MFD1767345.1"/>
    </source>
</evidence>
<gene>
    <name evidence="1" type="ORF">ACFSAG_10900</name>
</gene>
<sequence>MGQVEQRTRLARLLIAPPPVVYEELKSYSADVQTSPYTAASEELEASLAARNDPLIDLAIASFGASHETIGELYRKGKSPAVDGTDAQYRQGLRLAVLANETIDSKGFLSRFPENTIGEAELAFVMTSSDWIEAETLILNPTIADDVLLALYRGDKFCEGMDEDRRRQLVSMGGRNERLHTRNDDEHGPDMGHYYLHKAIFAMLGTVPTSDKWLWSLSYLLKQLAPDQVSNEESIDAVLERWILDENGEEEKSSDRDKYTDTGLSERAEFRCLIAALYGKSYGKKEVIIHGTADADDIARRCAYYGNAKLDAKAITEGHEKDGEAFVFAAMTNDDVLMNKQTRKIFEEDCLNGGHLYRYQRRCEQLHKRWKWFDPRPTAEWMVDEDTETHESKIEQQFRNLSDRMKAVEKAVALLPWLIGALAVAMLWRG</sequence>
<dbReference type="RefSeq" id="WP_204992706.1">
    <property type="nucleotide sequence ID" value="NZ_JBHUEL010000010.1"/>
</dbReference>
<comment type="caution">
    <text evidence="1">The sequence shown here is derived from an EMBL/GenBank/DDBJ whole genome shotgun (WGS) entry which is preliminary data.</text>
</comment>
<dbReference type="Proteomes" id="UP001597215">
    <property type="component" value="Unassembled WGS sequence"/>
</dbReference>
<dbReference type="EMBL" id="JBHUEL010000010">
    <property type="protein sequence ID" value="MFD1767345.1"/>
    <property type="molecule type" value="Genomic_DNA"/>
</dbReference>
<name>A0ABW4MEJ5_9SPHN</name>
<keyword evidence="2" id="KW-1185">Reference proteome</keyword>
<protein>
    <submittedName>
        <fullName evidence="1">Uncharacterized protein</fullName>
    </submittedName>
</protein>
<proteinExistence type="predicted"/>